<organism evidence="1 2">
    <name type="scientific">Dyadobacter fanqingshengii</name>
    <dbReference type="NCBI Taxonomy" id="2906443"/>
    <lineage>
        <taxon>Bacteria</taxon>
        <taxon>Pseudomonadati</taxon>
        <taxon>Bacteroidota</taxon>
        <taxon>Cytophagia</taxon>
        <taxon>Cytophagales</taxon>
        <taxon>Spirosomataceae</taxon>
        <taxon>Dyadobacter</taxon>
    </lineage>
</organism>
<evidence type="ECO:0000313" key="1">
    <source>
        <dbReference type="EMBL" id="MCF0040079.1"/>
    </source>
</evidence>
<proteinExistence type="predicted"/>
<reference evidence="1" key="1">
    <citation type="submission" date="2021-12" db="EMBL/GenBank/DDBJ databases">
        <title>Novel species in genus Dyadobacter.</title>
        <authorList>
            <person name="Ma C."/>
        </authorList>
    </citation>
    <scope>NUCLEOTIDE SEQUENCE</scope>
    <source>
        <strain evidence="1">CY399</strain>
    </source>
</reference>
<dbReference type="Proteomes" id="UP001139700">
    <property type="component" value="Unassembled WGS sequence"/>
</dbReference>
<sequence>MQKIKLFSQYNLDAIFLKTRREIFDQLRQWPERYFDSEQIQSHIEALKQPLQLHLPDIDFKKGHQVLAERIYPASVFQPGHKSNSKFRVTVLIFQYPAQGQLYLLGCCPPIDVPEPIGEWYVDPVHQQITIEYLEYEKHPKKALAAHQNYITSLQLCYESLKSELAAFNNELDNMINAAITERKRENDDMRGMLV</sequence>
<name>A0A9X1P9C2_9BACT</name>
<accession>A0A9X1P9C2</accession>
<evidence type="ECO:0000313" key="2">
    <source>
        <dbReference type="Proteomes" id="UP001139700"/>
    </source>
</evidence>
<dbReference type="RefSeq" id="WP_234612516.1">
    <property type="nucleotide sequence ID" value="NZ_CP098806.1"/>
</dbReference>
<gene>
    <name evidence="1" type="ORF">LXM24_08280</name>
</gene>
<dbReference type="AlphaFoldDB" id="A0A9X1P9C2"/>
<comment type="caution">
    <text evidence="1">The sequence shown here is derived from an EMBL/GenBank/DDBJ whole genome shotgun (WGS) entry which is preliminary data.</text>
</comment>
<dbReference type="EMBL" id="JAJTTA010000002">
    <property type="protein sequence ID" value="MCF0040079.1"/>
    <property type="molecule type" value="Genomic_DNA"/>
</dbReference>
<protein>
    <submittedName>
        <fullName evidence="1">Uncharacterized protein</fullName>
    </submittedName>
</protein>
<keyword evidence="2" id="KW-1185">Reference proteome</keyword>